<evidence type="ECO:0000256" key="1">
    <source>
        <dbReference type="RuleBase" id="RU366025"/>
    </source>
</evidence>
<dbReference type="STRING" id="35128.B8BVD4"/>
<dbReference type="EMBL" id="CM000639">
    <property type="protein sequence ID" value="EED95441.1"/>
    <property type="molecule type" value="Genomic_DNA"/>
</dbReference>
<dbReference type="PROSITE" id="PS00973">
    <property type="entry name" value="USP_2"/>
    <property type="match status" value="1"/>
</dbReference>
<evidence type="ECO:0000256" key="2">
    <source>
        <dbReference type="SAM" id="MobiDB-lite"/>
    </source>
</evidence>
<dbReference type="eggNOG" id="KOG1863">
    <property type="taxonomic scope" value="Eukaryota"/>
</dbReference>
<comment type="similarity">
    <text evidence="1">Belongs to the peptidase C19 family.</text>
</comment>
<keyword evidence="1" id="KW-0645">Protease</keyword>
<keyword evidence="1" id="KW-0788">Thiol protease</keyword>
<feature type="compositionally biased region" description="Basic residues" evidence="2">
    <location>
        <begin position="1"/>
        <end position="17"/>
    </location>
</feature>
<dbReference type="KEGG" id="tps:THAPSDRAFT_21460"/>
<protein>
    <recommendedName>
        <fullName evidence="1">Ubiquitin carboxyl-terminal hydrolase</fullName>
        <ecNumber evidence="1">3.4.19.12</ecNumber>
    </recommendedName>
</protein>
<dbReference type="InParanoid" id="B8BVD4"/>
<proteinExistence type="inferred from homology"/>
<feature type="compositionally biased region" description="Basic and acidic residues" evidence="2">
    <location>
        <begin position="488"/>
        <end position="503"/>
    </location>
</feature>
<dbReference type="AlphaFoldDB" id="B8BVD4"/>
<dbReference type="EC" id="3.4.19.12" evidence="1"/>
<dbReference type="Gene3D" id="3.90.70.10">
    <property type="entry name" value="Cysteine proteinases"/>
    <property type="match status" value="1"/>
</dbReference>
<dbReference type="InterPro" id="IPR001394">
    <property type="entry name" value="Peptidase_C19_UCH"/>
</dbReference>
<dbReference type="InterPro" id="IPR038765">
    <property type="entry name" value="Papain-like_cys_pep_sf"/>
</dbReference>
<reference evidence="4 5" key="1">
    <citation type="journal article" date="2004" name="Science">
        <title>The genome of the diatom Thalassiosira pseudonana: ecology, evolution, and metabolism.</title>
        <authorList>
            <person name="Armbrust E.V."/>
            <person name="Berges J.A."/>
            <person name="Bowler C."/>
            <person name="Green B.R."/>
            <person name="Martinez D."/>
            <person name="Putnam N.H."/>
            <person name="Zhou S."/>
            <person name="Allen A.E."/>
            <person name="Apt K.E."/>
            <person name="Bechner M."/>
            <person name="Brzezinski M.A."/>
            <person name="Chaal B.K."/>
            <person name="Chiovitti A."/>
            <person name="Davis A.K."/>
            <person name="Demarest M.S."/>
            <person name="Detter J.C."/>
            <person name="Glavina T."/>
            <person name="Goodstein D."/>
            <person name="Hadi M.Z."/>
            <person name="Hellsten U."/>
            <person name="Hildebrand M."/>
            <person name="Jenkins B.D."/>
            <person name="Jurka J."/>
            <person name="Kapitonov V.V."/>
            <person name="Kroger N."/>
            <person name="Lau W.W."/>
            <person name="Lane T.W."/>
            <person name="Larimer F.W."/>
            <person name="Lippmeier J.C."/>
            <person name="Lucas S."/>
            <person name="Medina M."/>
            <person name="Montsant A."/>
            <person name="Obornik M."/>
            <person name="Parker M.S."/>
            <person name="Palenik B."/>
            <person name="Pazour G.J."/>
            <person name="Richardson P.M."/>
            <person name="Rynearson T.A."/>
            <person name="Saito M.A."/>
            <person name="Schwartz D.C."/>
            <person name="Thamatrakoln K."/>
            <person name="Valentin K."/>
            <person name="Vardi A."/>
            <person name="Wilkerson F.P."/>
            <person name="Rokhsar D.S."/>
        </authorList>
    </citation>
    <scope>NUCLEOTIDE SEQUENCE [LARGE SCALE GENOMIC DNA]</scope>
    <source>
        <strain evidence="4 5">CCMP1335</strain>
    </source>
</reference>
<sequence length="748" mass="82641">MARRKHQQRQAHRRRKQCAALPSSCPNAGNHRHKQQQQQHVNTGDNRSQPSTQLAIVTLPSSKMMRRRPSTSSNKPLSVTTAPLICASSCYTPLPLPLAVYRPASLFAMILIASLLPKNAFSLRWLALSSCCFSGGADAGAANGSGRFGVARMGRLFGRAEVVNAGQISVWLALAGVSERVQSSSYNGDNEECTTMWNAVVEVLERNTPTINTIEYSSFPSSTILESIPRGGSDSDSFTQQRQYAGLVNLGNTCYLNSQLQCAYHVPYLRKLVLDARDESVEVEVEVEIEVDVQVQDDGSVVSEGVAEGDGVPVGEETGDSTIGVKGDDAAIVGVEVTPDDVVHEENQDVTTLNAEKRERSEAEDTGATAMDDANAQGASSAETTTTKQIIRKTELRTETRPISNALRALQHTFVSLTPRNGQSASSGTTQALCRSLGINPFIQQDGQEFWKLFVPELNYDKMTQLYSGYFDDYVREILPESDNDSNCEEKKDEEGDHVGKPRERVRTEQFLDLSIPVAEGMGGSVESTLREMFTQPEILKLSEGNGWRPSKGADKVDAYKGSSLKRDGLPSVLQLHLKRFKYDWETGETSKINDRCSFPLKLDLSEISEPGKANENEANNDVVYDLQSIVIHRGEYGSGHYYSYVRPDIRSNEWYRFDDQIVTKVEFNDVVADAYGGRVRRKRSRSLDESKSGSSTKQQRGLLRRIFSFGGRLKNAGDGAFGYGGITSSAYMLQYVRRSDIPTLYLE</sequence>
<dbReference type="GO" id="GO:0016579">
    <property type="term" value="P:protein deubiquitination"/>
    <property type="evidence" value="ECO:0007669"/>
    <property type="project" value="InterPro"/>
</dbReference>
<feature type="region of interest" description="Disordered" evidence="2">
    <location>
        <begin position="1"/>
        <end position="77"/>
    </location>
</feature>
<dbReference type="HOGENOM" id="CLU_371945_0_0_1"/>
<evidence type="ECO:0000259" key="3">
    <source>
        <dbReference type="PROSITE" id="PS50235"/>
    </source>
</evidence>
<dbReference type="PANTHER" id="PTHR24006">
    <property type="entry name" value="UBIQUITIN CARBOXYL-TERMINAL HYDROLASE"/>
    <property type="match status" value="1"/>
</dbReference>
<accession>B8BVD4</accession>
<evidence type="ECO:0000313" key="5">
    <source>
        <dbReference type="Proteomes" id="UP000001449"/>
    </source>
</evidence>
<evidence type="ECO:0000313" key="4">
    <source>
        <dbReference type="EMBL" id="EED95441.1"/>
    </source>
</evidence>
<name>B8BVD4_THAPS</name>
<comment type="catalytic activity">
    <reaction evidence="1">
        <text>Thiol-dependent hydrolysis of ester, thioester, amide, peptide and isopeptide bonds formed by the C-terminal Gly of ubiquitin (a 76-residue protein attached to proteins as an intracellular targeting signal).</text>
        <dbReference type="EC" id="3.4.19.12"/>
    </reaction>
</comment>
<keyword evidence="1" id="KW-0833">Ubl conjugation pathway</keyword>
<feature type="domain" description="USP" evidence="3">
    <location>
        <begin position="245"/>
        <end position="683"/>
    </location>
</feature>
<feature type="compositionally biased region" description="Polar residues" evidence="2">
    <location>
        <begin position="377"/>
        <end position="389"/>
    </location>
</feature>
<dbReference type="InterPro" id="IPR028889">
    <property type="entry name" value="USP"/>
</dbReference>
<feature type="region of interest" description="Disordered" evidence="2">
    <location>
        <begin position="482"/>
        <end position="503"/>
    </location>
</feature>
<gene>
    <name evidence="4" type="ORF">THAPSDRAFT_21460</name>
</gene>
<dbReference type="Proteomes" id="UP000001449">
    <property type="component" value="Chromosome 2"/>
</dbReference>
<feature type="region of interest" description="Disordered" evidence="2">
    <location>
        <begin position="341"/>
        <end position="397"/>
    </location>
</feature>
<dbReference type="RefSeq" id="XP_002287998.1">
    <property type="nucleotide sequence ID" value="XM_002287962.1"/>
</dbReference>
<dbReference type="GO" id="GO:0006508">
    <property type="term" value="P:proteolysis"/>
    <property type="evidence" value="ECO:0007669"/>
    <property type="project" value="UniProtKB-KW"/>
</dbReference>
<dbReference type="PANTHER" id="PTHR24006:SF827">
    <property type="entry name" value="UBIQUITIN CARBOXYL-TERMINAL HYDROLASE 34"/>
    <property type="match status" value="1"/>
</dbReference>
<feature type="region of interest" description="Disordered" evidence="2">
    <location>
        <begin position="303"/>
        <end position="325"/>
    </location>
</feature>
<dbReference type="InterPro" id="IPR050164">
    <property type="entry name" value="Peptidase_C19"/>
</dbReference>
<organism evidence="4 5">
    <name type="scientific">Thalassiosira pseudonana</name>
    <name type="common">Marine diatom</name>
    <name type="synonym">Cyclotella nana</name>
    <dbReference type="NCBI Taxonomy" id="35128"/>
    <lineage>
        <taxon>Eukaryota</taxon>
        <taxon>Sar</taxon>
        <taxon>Stramenopiles</taxon>
        <taxon>Ochrophyta</taxon>
        <taxon>Bacillariophyta</taxon>
        <taxon>Coscinodiscophyceae</taxon>
        <taxon>Thalassiosirophycidae</taxon>
        <taxon>Thalassiosirales</taxon>
        <taxon>Thalassiosiraceae</taxon>
        <taxon>Thalassiosira</taxon>
    </lineage>
</organism>
<feature type="compositionally biased region" description="Polar residues" evidence="2">
    <location>
        <begin position="36"/>
        <end position="61"/>
    </location>
</feature>
<dbReference type="SUPFAM" id="SSF54001">
    <property type="entry name" value="Cysteine proteinases"/>
    <property type="match status" value="1"/>
</dbReference>
<dbReference type="PROSITE" id="PS00972">
    <property type="entry name" value="USP_1"/>
    <property type="match status" value="1"/>
</dbReference>
<keyword evidence="1" id="KW-0378">Hydrolase</keyword>
<dbReference type="GeneID" id="7452318"/>
<keyword evidence="5" id="KW-1185">Reference proteome</keyword>
<dbReference type="GO" id="GO:0004843">
    <property type="term" value="F:cysteine-type deubiquitinase activity"/>
    <property type="evidence" value="ECO:0007669"/>
    <property type="project" value="UniProtKB-UniRule"/>
</dbReference>
<dbReference type="InterPro" id="IPR018200">
    <property type="entry name" value="USP_CS"/>
</dbReference>
<dbReference type="PaxDb" id="35128-Thaps21460"/>
<reference evidence="4 5" key="2">
    <citation type="journal article" date="2008" name="Nature">
        <title>The Phaeodactylum genome reveals the evolutionary history of diatom genomes.</title>
        <authorList>
            <person name="Bowler C."/>
            <person name="Allen A.E."/>
            <person name="Badger J.H."/>
            <person name="Grimwood J."/>
            <person name="Jabbari K."/>
            <person name="Kuo A."/>
            <person name="Maheswari U."/>
            <person name="Martens C."/>
            <person name="Maumus F."/>
            <person name="Otillar R.P."/>
            <person name="Rayko E."/>
            <person name="Salamov A."/>
            <person name="Vandepoele K."/>
            <person name="Beszteri B."/>
            <person name="Gruber A."/>
            <person name="Heijde M."/>
            <person name="Katinka M."/>
            <person name="Mock T."/>
            <person name="Valentin K."/>
            <person name="Verret F."/>
            <person name="Berges J.A."/>
            <person name="Brownlee C."/>
            <person name="Cadoret J.P."/>
            <person name="Chiovitti A."/>
            <person name="Choi C.J."/>
            <person name="Coesel S."/>
            <person name="De Martino A."/>
            <person name="Detter J.C."/>
            <person name="Durkin C."/>
            <person name="Falciatore A."/>
            <person name="Fournet J."/>
            <person name="Haruta M."/>
            <person name="Huysman M.J."/>
            <person name="Jenkins B.D."/>
            <person name="Jiroutova K."/>
            <person name="Jorgensen R.E."/>
            <person name="Joubert Y."/>
            <person name="Kaplan A."/>
            <person name="Kroger N."/>
            <person name="Kroth P.G."/>
            <person name="La Roche J."/>
            <person name="Lindquist E."/>
            <person name="Lommer M."/>
            <person name="Martin-Jezequel V."/>
            <person name="Lopez P.J."/>
            <person name="Lucas S."/>
            <person name="Mangogna M."/>
            <person name="McGinnis K."/>
            <person name="Medlin L.K."/>
            <person name="Montsant A."/>
            <person name="Oudot-Le Secq M.P."/>
            <person name="Napoli C."/>
            <person name="Obornik M."/>
            <person name="Parker M.S."/>
            <person name="Petit J.L."/>
            <person name="Porcel B.M."/>
            <person name="Poulsen N."/>
            <person name="Robison M."/>
            <person name="Rychlewski L."/>
            <person name="Rynearson T.A."/>
            <person name="Schmutz J."/>
            <person name="Shapiro H."/>
            <person name="Siaut M."/>
            <person name="Stanley M."/>
            <person name="Sussman M.R."/>
            <person name="Taylor A.R."/>
            <person name="Vardi A."/>
            <person name="von Dassow P."/>
            <person name="Vyverman W."/>
            <person name="Willis A."/>
            <person name="Wyrwicz L.S."/>
            <person name="Rokhsar D.S."/>
            <person name="Weissenbach J."/>
            <person name="Armbrust E.V."/>
            <person name="Green B.R."/>
            <person name="Van de Peer Y."/>
            <person name="Grigoriev I.V."/>
        </authorList>
    </citation>
    <scope>NUCLEOTIDE SEQUENCE [LARGE SCALE GENOMIC DNA]</scope>
    <source>
        <strain evidence="4 5">CCMP1335</strain>
    </source>
</reference>
<dbReference type="Pfam" id="PF00443">
    <property type="entry name" value="UCH"/>
    <property type="match status" value="1"/>
</dbReference>
<dbReference type="PROSITE" id="PS50235">
    <property type="entry name" value="USP_3"/>
    <property type="match status" value="1"/>
</dbReference>